<dbReference type="STRING" id="573065.Astex_1980"/>
<proteinExistence type="predicted"/>
<feature type="signal peptide" evidence="1">
    <location>
        <begin position="1"/>
        <end position="24"/>
    </location>
</feature>
<reference evidence="3" key="1">
    <citation type="submission" date="2010-12" db="EMBL/GenBank/DDBJ databases">
        <title>Complete sequence of chromosome 1 of Asticcacaulis excentricus CB 48.</title>
        <authorList>
            <consortium name="US DOE Joint Genome Institute"/>
            <person name="Lucas S."/>
            <person name="Copeland A."/>
            <person name="Lapidus A."/>
            <person name="Cheng J.-F."/>
            <person name="Bruce D."/>
            <person name="Goodwin L."/>
            <person name="Pitluck S."/>
            <person name="Teshima H."/>
            <person name="Davenport K."/>
            <person name="Detter J.C."/>
            <person name="Han C."/>
            <person name="Tapia R."/>
            <person name="Land M."/>
            <person name="Hauser L."/>
            <person name="Jeffries C."/>
            <person name="Kyrpides N."/>
            <person name="Ivanova N."/>
            <person name="Ovchinnikova G."/>
            <person name="Brun Y.V."/>
            <person name="Woyke T."/>
        </authorList>
    </citation>
    <scope>NUCLEOTIDE SEQUENCE [LARGE SCALE GENOMIC DNA]</scope>
    <source>
        <strain evidence="3">ATCC 15261 / DSM 4724 / KCTC 12464 / NCIMB 9791 / VKM B-1370 / CB 48</strain>
    </source>
</reference>
<protein>
    <submittedName>
        <fullName evidence="2">Uncharacterized protein</fullName>
    </submittedName>
</protein>
<dbReference type="AlphaFoldDB" id="E8RL29"/>
<evidence type="ECO:0000313" key="2">
    <source>
        <dbReference type="EMBL" id="ADU13642.1"/>
    </source>
</evidence>
<dbReference type="Proteomes" id="UP000001492">
    <property type="component" value="Chromosome 1"/>
</dbReference>
<keyword evidence="1" id="KW-0732">Signal</keyword>
<feature type="chain" id="PRO_5003230519" evidence="1">
    <location>
        <begin position="25"/>
        <end position="142"/>
    </location>
</feature>
<gene>
    <name evidence="2" type="ordered locus">Astex_1980</name>
</gene>
<accession>E8RL29</accession>
<evidence type="ECO:0000256" key="1">
    <source>
        <dbReference type="SAM" id="SignalP"/>
    </source>
</evidence>
<sequence>MSLVRHAAAIGMGLTGLLMGVAAAQTAPQSPVPVMDIKPLSAAEASECRAIAEVLRDRQYEIMDSLLVRVERSPNLSTEGLEAAKKSLSEADAAIKIAEGHTERFVFAAVATPAVKTTIGKVDSDTLTQRLNECLKRMPVKN</sequence>
<evidence type="ECO:0000313" key="3">
    <source>
        <dbReference type="Proteomes" id="UP000001492"/>
    </source>
</evidence>
<organism evidence="2 3">
    <name type="scientific">Asticcacaulis excentricus (strain ATCC 15261 / DSM 4724 / KCTC 12464 / NCIMB 9791 / VKM B-1370 / CB 48)</name>
    <dbReference type="NCBI Taxonomy" id="573065"/>
    <lineage>
        <taxon>Bacteria</taxon>
        <taxon>Pseudomonadati</taxon>
        <taxon>Pseudomonadota</taxon>
        <taxon>Alphaproteobacteria</taxon>
        <taxon>Caulobacterales</taxon>
        <taxon>Caulobacteraceae</taxon>
        <taxon>Asticcacaulis</taxon>
    </lineage>
</organism>
<dbReference type="OrthoDB" id="7173861at2"/>
<dbReference type="KEGG" id="aex:Astex_1980"/>
<name>E8RL29_ASTEC</name>
<dbReference type="HOGENOM" id="CLU_1811821_0_0_5"/>
<keyword evidence="3" id="KW-1185">Reference proteome</keyword>
<dbReference type="EMBL" id="CP002395">
    <property type="protein sequence ID" value="ADU13642.1"/>
    <property type="molecule type" value="Genomic_DNA"/>
</dbReference>
<dbReference type="RefSeq" id="WP_013479472.1">
    <property type="nucleotide sequence ID" value="NC_014816.1"/>
</dbReference>